<keyword evidence="2" id="KW-0805">Transcription regulation</keyword>
<keyword evidence="5" id="KW-0804">Transcription</keyword>
<dbReference type="Gene3D" id="1.10.1740.10">
    <property type="match status" value="1"/>
</dbReference>
<sequence>MTTVSAAPDRDPERLVRAYADLVLRVCYTYLRSTADAEDVCQDTLIKLVCREEPFRSLDHERAWVVRVAANACKNLLRNRAAHAEVSLDDVPEPASGDAPGEGALRRRDGRVLDAVMALPLPQREAVFLHYYAGYGARAIAELAGVSENAVHQRLSRARAQLRETLKGDYDEFPA</sequence>
<gene>
    <name evidence="8" type="ORF">K8U72_04990</name>
</gene>
<evidence type="ECO:0000256" key="2">
    <source>
        <dbReference type="ARBA" id="ARBA00023015"/>
    </source>
</evidence>
<comment type="caution">
    <text evidence="8">The sequence shown here is derived from an EMBL/GenBank/DDBJ whole genome shotgun (WGS) entry which is preliminary data.</text>
</comment>
<keyword evidence="4" id="KW-0238">DNA-binding</keyword>
<feature type="domain" description="RNA polymerase sigma factor 70 region 4 type 2" evidence="7">
    <location>
        <begin position="111"/>
        <end position="162"/>
    </location>
</feature>
<dbReference type="GO" id="GO:0016987">
    <property type="term" value="F:sigma factor activity"/>
    <property type="evidence" value="ECO:0007669"/>
    <property type="project" value="UniProtKB-KW"/>
</dbReference>
<evidence type="ECO:0000313" key="8">
    <source>
        <dbReference type="EMBL" id="HJF45125.1"/>
    </source>
</evidence>
<reference evidence="8" key="1">
    <citation type="journal article" date="2021" name="PeerJ">
        <title>Extensive microbial diversity within the chicken gut microbiome revealed by metagenomics and culture.</title>
        <authorList>
            <person name="Gilroy R."/>
            <person name="Ravi A."/>
            <person name="Getino M."/>
            <person name="Pursley I."/>
            <person name="Horton D.L."/>
            <person name="Alikhan N.F."/>
            <person name="Baker D."/>
            <person name="Gharbi K."/>
            <person name="Hall N."/>
            <person name="Watson M."/>
            <person name="Adriaenssens E.M."/>
            <person name="Foster-Nyarko E."/>
            <person name="Jarju S."/>
            <person name="Secka A."/>
            <person name="Antonio M."/>
            <person name="Oren A."/>
            <person name="Chaudhuri R.R."/>
            <person name="La Ragione R."/>
            <person name="Hildebrand F."/>
            <person name="Pallen M.J."/>
        </authorList>
    </citation>
    <scope>NUCLEOTIDE SEQUENCE</scope>
    <source>
        <strain evidence="8">CHK124-7917</strain>
    </source>
</reference>
<dbReference type="InterPro" id="IPR013324">
    <property type="entry name" value="RNA_pol_sigma_r3/r4-like"/>
</dbReference>
<reference evidence="8" key="2">
    <citation type="submission" date="2021-09" db="EMBL/GenBank/DDBJ databases">
        <authorList>
            <person name="Gilroy R."/>
        </authorList>
    </citation>
    <scope>NUCLEOTIDE SEQUENCE</scope>
    <source>
        <strain evidence="8">CHK124-7917</strain>
    </source>
</reference>
<evidence type="ECO:0000256" key="4">
    <source>
        <dbReference type="ARBA" id="ARBA00023125"/>
    </source>
</evidence>
<dbReference type="RefSeq" id="WP_274958986.1">
    <property type="nucleotide sequence ID" value="NZ_DYWQ01000077.1"/>
</dbReference>
<comment type="similarity">
    <text evidence="1">Belongs to the sigma-70 factor family. ECF subfamily.</text>
</comment>
<evidence type="ECO:0000259" key="7">
    <source>
        <dbReference type="Pfam" id="PF08281"/>
    </source>
</evidence>
<dbReference type="SUPFAM" id="SSF88946">
    <property type="entry name" value="Sigma2 domain of RNA polymerase sigma factors"/>
    <property type="match status" value="1"/>
</dbReference>
<dbReference type="Pfam" id="PF08281">
    <property type="entry name" value="Sigma70_r4_2"/>
    <property type="match status" value="1"/>
</dbReference>
<protein>
    <submittedName>
        <fullName evidence="8">Sigma-70 family RNA polymerase sigma factor</fullName>
    </submittedName>
</protein>
<evidence type="ECO:0000256" key="1">
    <source>
        <dbReference type="ARBA" id="ARBA00010641"/>
    </source>
</evidence>
<dbReference type="CDD" id="cd06171">
    <property type="entry name" value="Sigma70_r4"/>
    <property type="match status" value="1"/>
</dbReference>
<dbReference type="InterPro" id="IPR007627">
    <property type="entry name" value="RNA_pol_sigma70_r2"/>
</dbReference>
<dbReference type="EMBL" id="DYWQ01000077">
    <property type="protein sequence ID" value="HJF45125.1"/>
    <property type="molecule type" value="Genomic_DNA"/>
</dbReference>
<proteinExistence type="inferred from homology"/>
<dbReference type="InterPro" id="IPR014284">
    <property type="entry name" value="RNA_pol_sigma-70_dom"/>
</dbReference>
<dbReference type="PANTHER" id="PTHR43133:SF8">
    <property type="entry name" value="RNA POLYMERASE SIGMA FACTOR HI_1459-RELATED"/>
    <property type="match status" value="1"/>
</dbReference>
<dbReference type="Proteomes" id="UP000697330">
    <property type="component" value="Unassembled WGS sequence"/>
</dbReference>
<feature type="domain" description="RNA polymerase sigma-70 region 2" evidence="6">
    <location>
        <begin position="15"/>
        <end position="81"/>
    </location>
</feature>
<dbReference type="SUPFAM" id="SSF88659">
    <property type="entry name" value="Sigma3 and sigma4 domains of RNA polymerase sigma factors"/>
    <property type="match status" value="1"/>
</dbReference>
<dbReference type="InterPro" id="IPR013249">
    <property type="entry name" value="RNA_pol_sigma70_r4_t2"/>
</dbReference>
<dbReference type="InterPro" id="IPR036388">
    <property type="entry name" value="WH-like_DNA-bd_sf"/>
</dbReference>
<name>A0A921GF70_9ACTN</name>
<evidence type="ECO:0000256" key="5">
    <source>
        <dbReference type="ARBA" id="ARBA00023163"/>
    </source>
</evidence>
<evidence type="ECO:0000313" key="9">
    <source>
        <dbReference type="Proteomes" id="UP000697330"/>
    </source>
</evidence>
<dbReference type="PANTHER" id="PTHR43133">
    <property type="entry name" value="RNA POLYMERASE ECF-TYPE SIGMA FACTO"/>
    <property type="match status" value="1"/>
</dbReference>
<dbReference type="InterPro" id="IPR039425">
    <property type="entry name" value="RNA_pol_sigma-70-like"/>
</dbReference>
<evidence type="ECO:0000256" key="3">
    <source>
        <dbReference type="ARBA" id="ARBA00023082"/>
    </source>
</evidence>
<dbReference type="Pfam" id="PF04542">
    <property type="entry name" value="Sigma70_r2"/>
    <property type="match status" value="1"/>
</dbReference>
<dbReference type="GO" id="GO:0006352">
    <property type="term" value="P:DNA-templated transcription initiation"/>
    <property type="evidence" value="ECO:0007669"/>
    <property type="project" value="InterPro"/>
</dbReference>
<organism evidence="8 9">
    <name type="scientific">Thermophilibacter provencensis</name>
    <dbReference type="NCBI Taxonomy" id="1852386"/>
    <lineage>
        <taxon>Bacteria</taxon>
        <taxon>Bacillati</taxon>
        <taxon>Actinomycetota</taxon>
        <taxon>Coriobacteriia</taxon>
        <taxon>Coriobacteriales</taxon>
        <taxon>Atopobiaceae</taxon>
        <taxon>Thermophilibacter</taxon>
    </lineage>
</organism>
<dbReference type="NCBIfam" id="TIGR02937">
    <property type="entry name" value="sigma70-ECF"/>
    <property type="match status" value="1"/>
</dbReference>
<dbReference type="InterPro" id="IPR013325">
    <property type="entry name" value="RNA_pol_sigma_r2"/>
</dbReference>
<keyword evidence="3" id="KW-0731">Sigma factor</keyword>
<accession>A0A921GF70</accession>
<dbReference type="Gene3D" id="1.10.10.10">
    <property type="entry name" value="Winged helix-like DNA-binding domain superfamily/Winged helix DNA-binding domain"/>
    <property type="match status" value="1"/>
</dbReference>
<dbReference type="GO" id="GO:0003677">
    <property type="term" value="F:DNA binding"/>
    <property type="evidence" value="ECO:0007669"/>
    <property type="project" value="UniProtKB-KW"/>
</dbReference>
<evidence type="ECO:0000259" key="6">
    <source>
        <dbReference type="Pfam" id="PF04542"/>
    </source>
</evidence>
<dbReference type="AlphaFoldDB" id="A0A921GF70"/>